<dbReference type="Proteomes" id="UP001239111">
    <property type="component" value="Chromosome 1"/>
</dbReference>
<accession>A0ACC2PP82</accession>
<gene>
    <name evidence="1" type="ORF">QAD02_020902</name>
</gene>
<protein>
    <submittedName>
        <fullName evidence="1">Uncharacterized protein</fullName>
    </submittedName>
</protein>
<dbReference type="EMBL" id="CM056741">
    <property type="protein sequence ID" value="KAJ8685109.1"/>
    <property type="molecule type" value="Genomic_DNA"/>
</dbReference>
<proteinExistence type="predicted"/>
<comment type="caution">
    <text evidence="1">The sequence shown here is derived from an EMBL/GenBank/DDBJ whole genome shotgun (WGS) entry which is preliminary data.</text>
</comment>
<sequence length="169" mass="19433">MDDNENLKTKLLDQFSKIERKDGERTEALNDNKPSAPSLGEVSDGVELRPKDVISWISEFDGSNNVKVFVREVQDALQHMTDWLDKKCVLRMVLASKIKGPVKELISSQEADSWEDIQDLLLHYYSVQDVPYTYLEERRNKIILKSNGNVMTYSRAYMNAHRKVLRAAG</sequence>
<reference evidence="1" key="1">
    <citation type="submission" date="2023-04" db="EMBL/GenBank/DDBJ databases">
        <title>A chromosome-level genome assembly of the parasitoid wasp Eretmocerus hayati.</title>
        <authorList>
            <person name="Zhong Y."/>
            <person name="Liu S."/>
            <person name="Liu Y."/>
        </authorList>
    </citation>
    <scope>NUCLEOTIDE SEQUENCE</scope>
    <source>
        <strain evidence="1">ZJU_SS_LIU_2023</strain>
    </source>
</reference>
<name>A0ACC2PP82_9HYME</name>
<keyword evidence="2" id="KW-1185">Reference proteome</keyword>
<organism evidence="1 2">
    <name type="scientific">Eretmocerus hayati</name>
    <dbReference type="NCBI Taxonomy" id="131215"/>
    <lineage>
        <taxon>Eukaryota</taxon>
        <taxon>Metazoa</taxon>
        <taxon>Ecdysozoa</taxon>
        <taxon>Arthropoda</taxon>
        <taxon>Hexapoda</taxon>
        <taxon>Insecta</taxon>
        <taxon>Pterygota</taxon>
        <taxon>Neoptera</taxon>
        <taxon>Endopterygota</taxon>
        <taxon>Hymenoptera</taxon>
        <taxon>Apocrita</taxon>
        <taxon>Proctotrupomorpha</taxon>
        <taxon>Chalcidoidea</taxon>
        <taxon>Aphelinidae</taxon>
        <taxon>Aphelininae</taxon>
        <taxon>Eretmocerus</taxon>
    </lineage>
</organism>
<evidence type="ECO:0000313" key="1">
    <source>
        <dbReference type="EMBL" id="KAJ8685109.1"/>
    </source>
</evidence>
<evidence type="ECO:0000313" key="2">
    <source>
        <dbReference type="Proteomes" id="UP001239111"/>
    </source>
</evidence>